<dbReference type="Pfam" id="PF00313">
    <property type="entry name" value="CSD"/>
    <property type="match status" value="1"/>
</dbReference>
<dbReference type="GO" id="GO:0003676">
    <property type="term" value="F:nucleic acid binding"/>
    <property type="evidence" value="ECO:0007669"/>
    <property type="project" value="InterPro"/>
</dbReference>
<proteinExistence type="predicted"/>
<feature type="compositionally biased region" description="Basic and acidic residues" evidence="1">
    <location>
        <begin position="227"/>
        <end position="250"/>
    </location>
</feature>
<feature type="compositionally biased region" description="Polar residues" evidence="1">
    <location>
        <begin position="192"/>
        <end position="206"/>
    </location>
</feature>
<name>A0AAW0GXS8_MYOGA</name>
<dbReference type="PRINTS" id="PR00050">
    <property type="entry name" value="COLDSHOCK"/>
</dbReference>
<keyword evidence="4" id="KW-1185">Reference proteome</keyword>
<dbReference type="SMART" id="SM00357">
    <property type="entry name" value="CSP"/>
    <property type="match status" value="1"/>
</dbReference>
<evidence type="ECO:0000256" key="1">
    <source>
        <dbReference type="SAM" id="MobiDB-lite"/>
    </source>
</evidence>
<dbReference type="AlphaFoldDB" id="A0AAW0GXS8"/>
<feature type="compositionally biased region" description="Polar residues" evidence="1">
    <location>
        <begin position="44"/>
        <end position="54"/>
    </location>
</feature>
<dbReference type="InterPro" id="IPR011129">
    <property type="entry name" value="CSD"/>
</dbReference>
<dbReference type="InterPro" id="IPR012340">
    <property type="entry name" value="NA-bd_OB-fold"/>
</dbReference>
<dbReference type="InterPro" id="IPR002059">
    <property type="entry name" value="CSP_DNA-bd"/>
</dbReference>
<dbReference type="FunFam" id="2.40.50.140:FF:000054">
    <property type="entry name" value="Nuclease-sensitive element-binding protein 1"/>
    <property type="match status" value="1"/>
</dbReference>
<feature type="non-terminal residue" evidence="3">
    <location>
        <position position="339"/>
    </location>
</feature>
<evidence type="ECO:0000313" key="3">
    <source>
        <dbReference type="EMBL" id="KAK7795812.1"/>
    </source>
</evidence>
<gene>
    <name evidence="3" type="ORF">U0070_018811</name>
</gene>
<sequence>MDTGSGERAPGSPESTTGAADLVTSTPLQETQQSLLTGVTTTAAMNSEAKTQQPAPAPDTILRAADTKPGSVASTSGRDVPGSLTSAVPASGEKKLIARKVWGTVKWFNVKKGYGFINRNDTKEDIFIHQTAIKKNNPKNSLRSVGDGESVEFDIVEGEKGAEAANVTRPGGVQVEGSKYASEYNQYRCYSSHRGSPCNSQQNYGNRESWGKKEQSEFLMKAKLNKTSKDKQPTEDSNEHCGENHGEKTQGQHSPRRHNHCNFNHQRRNTGNLKPQVSLEKKGWVLCINTTLSASLESSATTVSQCHSRSNSQQYQLLSCKLLPRCCHLVVMAFSLSLR</sequence>
<feature type="domain" description="CSD" evidence="2">
    <location>
        <begin position="100"/>
        <end position="169"/>
    </location>
</feature>
<evidence type="ECO:0000259" key="2">
    <source>
        <dbReference type="PROSITE" id="PS51857"/>
    </source>
</evidence>
<dbReference type="SUPFAM" id="SSF50249">
    <property type="entry name" value="Nucleic acid-binding proteins"/>
    <property type="match status" value="1"/>
</dbReference>
<reference evidence="3 4" key="1">
    <citation type="journal article" date="2023" name="bioRxiv">
        <title>Conserved and derived expression patterns and positive selection on dental genes reveal complex evolutionary context of ever-growing rodent molars.</title>
        <authorList>
            <person name="Calamari Z.T."/>
            <person name="Song A."/>
            <person name="Cohen E."/>
            <person name="Akter M."/>
            <person name="Roy R.D."/>
            <person name="Hallikas O."/>
            <person name="Christensen M.M."/>
            <person name="Li P."/>
            <person name="Marangoni P."/>
            <person name="Jernvall J."/>
            <person name="Klein O.D."/>
        </authorList>
    </citation>
    <scope>NUCLEOTIDE SEQUENCE [LARGE SCALE GENOMIC DNA]</scope>
    <source>
        <strain evidence="3">V071</strain>
    </source>
</reference>
<dbReference type="Gene3D" id="2.40.50.140">
    <property type="entry name" value="Nucleic acid-binding proteins"/>
    <property type="match status" value="1"/>
</dbReference>
<feature type="compositionally biased region" description="Polar residues" evidence="1">
    <location>
        <begin position="13"/>
        <end position="28"/>
    </location>
</feature>
<dbReference type="InterPro" id="IPR019844">
    <property type="entry name" value="CSD_CS"/>
</dbReference>
<feature type="region of interest" description="Disordered" evidence="1">
    <location>
        <begin position="44"/>
        <end position="90"/>
    </location>
</feature>
<organism evidence="3 4">
    <name type="scientific">Myodes glareolus</name>
    <name type="common">Bank vole</name>
    <name type="synonym">Clethrionomys glareolus</name>
    <dbReference type="NCBI Taxonomy" id="447135"/>
    <lineage>
        <taxon>Eukaryota</taxon>
        <taxon>Metazoa</taxon>
        <taxon>Chordata</taxon>
        <taxon>Craniata</taxon>
        <taxon>Vertebrata</taxon>
        <taxon>Euteleostomi</taxon>
        <taxon>Mammalia</taxon>
        <taxon>Eutheria</taxon>
        <taxon>Euarchontoglires</taxon>
        <taxon>Glires</taxon>
        <taxon>Rodentia</taxon>
        <taxon>Myomorpha</taxon>
        <taxon>Muroidea</taxon>
        <taxon>Cricetidae</taxon>
        <taxon>Arvicolinae</taxon>
        <taxon>Myodes</taxon>
    </lineage>
</organism>
<dbReference type="Proteomes" id="UP001488838">
    <property type="component" value="Unassembled WGS sequence"/>
</dbReference>
<dbReference type="PANTHER" id="PTHR11544">
    <property type="entry name" value="COLD SHOCK DOMAIN CONTAINING PROTEINS"/>
    <property type="match status" value="1"/>
</dbReference>
<dbReference type="EMBL" id="JBBHLL010001719">
    <property type="protein sequence ID" value="KAK7795812.1"/>
    <property type="molecule type" value="Genomic_DNA"/>
</dbReference>
<evidence type="ECO:0000313" key="4">
    <source>
        <dbReference type="Proteomes" id="UP001488838"/>
    </source>
</evidence>
<dbReference type="PROSITE" id="PS51857">
    <property type="entry name" value="CSD_2"/>
    <property type="match status" value="1"/>
</dbReference>
<dbReference type="PROSITE" id="PS00352">
    <property type="entry name" value="CSD_1"/>
    <property type="match status" value="1"/>
</dbReference>
<comment type="caution">
    <text evidence="3">The sequence shown here is derived from an EMBL/GenBank/DDBJ whole genome shotgun (WGS) entry which is preliminary data.</text>
</comment>
<feature type="compositionally biased region" description="Polar residues" evidence="1">
    <location>
        <begin position="72"/>
        <end position="88"/>
    </location>
</feature>
<accession>A0AAW0GXS8</accession>
<feature type="region of interest" description="Disordered" evidence="1">
    <location>
        <begin position="192"/>
        <end position="269"/>
    </location>
</feature>
<dbReference type="CDD" id="cd04458">
    <property type="entry name" value="CSP_CDS"/>
    <property type="match status" value="1"/>
</dbReference>
<feature type="region of interest" description="Disordered" evidence="1">
    <location>
        <begin position="1"/>
        <end position="28"/>
    </location>
</feature>
<protein>
    <recommendedName>
        <fullName evidence="2">CSD domain-containing protein</fullName>
    </recommendedName>
</protein>
<dbReference type="InterPro" id="IPR050181">
    <property type="entry name" value="Cold_shock_domain"/>
</dbReference>
<feature type="compositionally biased region" description="Basic residues" evidence="1">
    <location>
        <begin position="254"/>
        <end position="268"/>
    </location>
</feature>